<reference evidence="7 8" key="1">
    <citation type="submission" date="2018-06" db="EMBL/GenBank/DDBJ databases">
        <title>Whole genome sequencing of Candida tropicalis (genome annotated by CSBL at Korea University).</title>
        <authorList>
            <person name="Ahn J."/>
        </authorList>
    </citation>
    <scope>NUCLEOTIDE SEQUENCE [LARGE SCALE GENOMIC DNA]</scope>
    <source>
        <strain evidence="7 8">ATCC 20962</strain>
    </source>
</reference>
<dbReference type="InterPro" id="IPR011251">
    <property type="entry name" value="Luciferase-like_dom"/>
</dbReference>
<dbReference type="GO" id="GO:0004497">
    <property type="term" value="F:monooxygenase activity"/>
    <property type="evidence" value="ECO:0007669"/>
    <property type="project" value="UniProtKB-KW"/>
</dbReference>
<dbReference type="NCBIfam" id="TIGR03860">
    <property type="entry name" value="FMN_nitrolo"/>
    <property type="match status" value="1"/>
</dbReference>
<comment type="similarity">
    <text evidence="5">Belongs to the NtaA/SnaA/DszA monooxygenase family.</text>
</comment>
<organism evidence="7 8">
    <name type="scientific">Candida viswanathii</name>
    <dbReference type="NCBI Taxonomy" id="5486"/>
    <lineage>
        <taxon>Eukaryota</taxon>
        <taxon>Fungi</taxon>
        <taxon>Dikarya</taxon>
        <taxon>Ascomycota</taxon>
        <taxon>Saccharomycotina</taxon>
        <taxon>Pichiomycetes</taxon>
        <taxon>Debaryomycetaceae</taxon>
        <taxon>Candida/Lodderomyces clade</taxon>
        <taxon>Candida</taxon>
    </lineage>
</organism>
<evidence type="ECO:0000313" key="8">
    <source>
        <dbReference type="Proteomes" id="UP000253472"/>
    </source>
</evidence>
<keyword evidence="8" id="KW-1185">Reference proteome</keyword>
<protein>
    <submittedName>
        <fullName evidence="7">Dimethyl-sulfide monooxygenase</fullName>
    </submittedName>
</protein>
<dbReference type="GO" id="GO:0016705">
    <property type="term" value="F:oxidoreductase activity, acting on paired donors, with incorporation or reduction of molecular oxygen"/>
    <property type="evidence" value="ECO:0007669"/>
    <property type="project" value="InterPro"/>
</dbReference>
<dbReference type="STRING" id="5486.A0A367Y790"/>
<keyword evidence="1" id="KW-0285">Flavoprotein</keyword>
<dbReference type="SUPFAM" id="SSF51679">
    <property type="entry name" value="Bacterial luciferase-like"/>
    <property type="match status" value="1"/>
</dbReference>
<dbReference type="Proteomes" id="UP000253472">
    <property type="component" value="Unassembled WGS sequence"/>
</dbReference>
<feature type="domain" description="Luciferase-like" evidence="6">
    <location>
        <begin position="75"/>
        <end position="440"/>
    </location>
</feature>
<evidence type="ECO:0000256" key="5">
    <source>
        <dbReference type="ARBA" id="ARBA00033748"/>
    </source>
</evidence>
<comment type="caution">
    <text evidence="7">The sequence shown here is derived from an EMBL/GenBank/DDBJ whole genome shotgun (WGS) entry which is preliminary data.</text>
</comment>
<dbReference type="Pfam" id="PF00296">
    <property type="entry name" value="Bac_luciferase"/>
    <property type="match status" value="1"/>
</dbReference>
<sequence length="531" mass="58997">MMLNMSVLTSPQSKFLPKILISIGEFSECPQQTMAPTRKRQKVATKSKPKHLILNAFDMLCPSLQTVGLWQHPDDKSRDYNTIEYWTHLAQVLERGKFNALFIADVLSGYDVYQGPRNISAVARAGAQFPIDDPHAVIPVMAAVTKNLSFAVTSSTISEAPYHFARRLATLDHLTKGRVGWNIVSSYLDSSARNLLNGAPLTDHDERYDKAQGFLEIVYQLFLSSWADDAVELKDGIFSNPDKIREINYEGKYYTVPGPSITEPTPQRLPVILQAGASKRGTEYAAKNAEAVFMSVSSAEELKTKIDNLKREVKKQGRNPDDVKTVIQITVITAPTHDEAVAKLNEYKGYVDREGVQGLFSGWTGLDISKYGYDEVIGNVQTNASKSAVDKWANNGSEDPAKKKNTRAAIIEDILIGGAGPVVVGDPNEVADELIRWHEVSGVDGFNFTYAITPGTFEDLVDYVVPVLQERGYAQKEYPKEGLTFRENLYGVGETFLKPDHPAYGLRWKAGETKEEFEERLSGVLEANFSK</sequence>
<dbReference type="EMBL" id="QLNQ01000026">
    <property type="protein sequence ID" value="RCK60871.1"/>
    <property type="molecule type" value="Genomic_DNA"/>
</dbReference>
<evidence type="ECO:0000256" key="1">
    <source>
        <dbReference type="ARBA" id="ARBA00022630"/>
    </source>
</evidence>
<keyword evidence="2" id="KW-0288">FMN</keyword>
<evidence type="ECO:0000313" key="7">
    <source>
        <dbReference type="EMBL" id="RCK60871.1"/>
    </source>
</evidence>
<dbReference type="PANTHER" id="PTHR30011">
    <property type="entry name" value="ALKANESULFONATE MONOOXYGENASE-RELATED"/>
    <property type="match status" value="1"/>
</dbReference>
<gene>
    <name evidence="7" type="primary">dmoA_8</name>
    <name evidence="7" type="ORF">Cantr_08238</name>
</gene>
<dbReference type="InterPro" id="IPR016215">
    <property type="entry name" value="NTA_MOA"/>
</dbReference>
<evidence type="ECO:0000256" key="3">
    <source>
        <dbReference type="ARBA" id="ARBA00023002"/>
    </source>
</evidence>
<keyword evidence="4 7" id="KW-0503">Monooxygenase</keyword>
<dbReference type="OrthoDB" id="5561043at2759"/>
<dbReference type="Gene3D" id="3.20.20.30">
    <property type="entry name" value="Luciferase-like domain"/>
    <property type="match status" value="1"/>
</dbReference>
<dbReference type="InterPro" id="IPR051260">
    <property type="entry name" value="Diverse_substr_monoxygenases"/>
</dbReference>
<dbReference type="PANTHER" id="PTHR30011:SF16">
    <property type="entry name" value="C2H2 FINGER DOMAIN TRANSCRIPTION FACTOR (EUROFUNG)-RELATED"/>
    <property type="match status" value="1"/>
</dbReference>
<evidence type="ECO:0000256" key="4">
    <source>
        <dbReference type="ARBA" id="ARBA00023033"/>
    </source>
</evidence>
<evidence type="ECO:0000259" key="6">
    <source>
        <dbReference type="Pfam" id="PF00296"/>
    </source>
</evidence>
<name>A0A367Y790_9ASCO</name>
<dbReference type="AlphaFoldDB" id="A0A367Y790"/>
<proteinExistence type="inferred from homology"/>
<accession>A0A367Y790</accession>
<dbReference type="PIRSF" id="PIRSF000337">
    <property type="entry name" value="NTA_MOA"/>
    <property type="match status" value="1"/>
</dbReference>
<evidence type="ECO:0000256" key="2">
    <source>
        <dbReference type="ARBA" id="ARBA00022643"/>
    </source>
</evidence>
<keyword evidence="3" id="KW-0560">Oxidoreductase</keyword>
<dbReference type="InterPro" id="IPR036661">
    <property type="entry name" value="Luciferase-like_sf"/>
</dbReference>